<sequence length="107" mass="12607">MDDPMLTEVDELLDCTTSDFMKRTRQDLRKRLEKMGTFDFRTEEKGKKKLRDLIDEMLLEAAKEWGQENRGKVYMLLGRFQFRIDGCVDRLIEIGGCERLRKGAKAK</sequence>
<organism evidence="1 2">
    <name type="scientific">Gluconobacter vitians</name>
    <dbReference type="NCBI Taxonomy" id="2728102"/>
    <lineage>
        <taxon>Bacteria</taxon>
        <taxon>Pseudomonadati</taxon>
        <taxon>Pseudomonadota</taxon>
        <taxon>Alphaproteobacteria</taxon>
        <taxon>Acetobacterales</taxon>
        <taxon>Acetobacteraceae</taxon>
        <taxon>Gluconobacter</taxon>
    </lineage>
</organism>
<gene>
    <name evidence="1" type="ORF">HKD24_06270</name>
</gene>
<proteinExistence type="predicted"/>
<dbReference type="Proteomes" id="UP000623107">
    <property type="component" value="Unassembled WGS sequence"/>
</dbReference>
<evidence type="ECO:0000313" key="2">
    <source>
        <dbReference type="Proteomes" id="UP000623107"/>
    </source>
</evidence>
<name>A0ABR9Y4I4_9PROT</name>
<reference evidence="2" key="1">
    <citation type="submission" date="2020-04" db="EMBL/GenBank/DDBJ databases">
        <title>Description of novel Gluconacetobacter.</title>
        <authorList>
            <person name="Sombolestani A."/>
        </authorList>
    </citation>
    <scope>NUCLEOTIDE SEQUENCE [LARGE SCALE GENOMIC DNA]</scope>
    <source>
        <strain evidence="2">LMG 31484</strain>
    </source>
</reference>
<dbReference type="RefSeq" id="WP_194259512.1">
    <property type="nucleotide sequence ID" value="NZ_JABCQG010000006.1"/>
</dbReference>
<evidence type="ECO:0000313" key="1">
    <source>
        <dbReference type="EMBL" id="MBF0858818.1"/>
    </source>
</evidence>
<keyword evidence="2" id="KW-1185">Reference proteome</keyword>
<accession>A0ABR9Y4I4</accession>
<comment type="caution">
    <text evidence="1">The sequence shown here is derived from an EMBL/GenBank/DDBJ whole genome shotgun (WGS) entry which is preliminary data.</text>
</comment>
<reference evidence="1 2" key="2">
    <citation type="submission" date="2020-11" db="EMBL/GenBank/DDBJ databases">
        <title>Description of novel Gluconobacter species.</title>
        <authorList>
            <person name="Cleenwerck I."/>
            <person name="Cnockaert M."/>
            <person name="Borremans W."/>
            <person name="Wieme A.D."/>
            <person name="De Vuyst L."/>
            <person name="Vandamme P."/>
        </authorList>
    </citation>
    <scope>NUCLEOTIDE SEQUENCE [LARGE SCALE GENOMIC DNA]</scope>
    <source>
        <strain evidence="1 2">LMG 31484</strain>
    </source>
</reference>
<protein>
    <submittedName>
        <fullName evidence="1">Uncharacterized protein</fullName>
    </submittedName>
</protein>
<dbReference type="EMBL" id="JABCQG010000006">
    <property type="protein sequence ID" value="MBF0858818.1"/>
    <property type="molecule type" value="Genomic_DNA"/>
</dbReference>